<keyword evidence="5" id="KW-0862">Zinc</keyword>
<dbReference type="GO" id="GO:0005615">
    <property type="term" value="C:extracellular space"/>
    <property type="evidence" value="ECO:0007669"/>
    <property type="project" value="TreeGrafter"/>
</dbReference>
<reference evidence="10" key="1">
    <citation type="submission" date="2018-08" db="EMBL/GenBank/DDBJ databases">
        <title>Thalassotalea euphylliae genome.</title>
        <authorList>
            <person name="Summers S."/>
            <person name="Rice S.A."/>
            <person name="Freckelton M.L."/>
            <person name="Nedved B.T."/>
            <person name="Hadfield M.G."/>
        </authorList>
    </citation>
    <scope>NUCLEOTIDE SEQUENCE [LARGE SCALE GENOMIC DNA]</scope>
    <source>
        <strain evidence="10">H3</strain>
    </source>
</reference>
<dbReference type="AlphaFoldDB" id="A0A3E0U098"/>
<sequence length="234" mass="25494">MIKGSKPLIVGSSKNIWQQTNWASSALGQTISLYGSAAPEQMSAASPVLFIGGVHGDEPEGVVLANEWLAWLESENISQPWLLIPCLNPDGYQRNERTNGRGVDLNRNYPSTCWSSAFEEERYFPGTAPASEPEISALVTLIEQTKPRLIVHFHSWQPSIVYTGESAKSAASMLARCSNYPLQADIGYPTPGSLGEYSANDLGIGVICIEEQEGADSQSIFPRFKQGLIDLMKA</sequence>
<evidence type="ECO:0000313" key="10">
    <source>
        <dbReference type="Proteomes" id="UP000256899"/>
    </source>
</evidence>
<evidence type="ECO:0000256" key="7">
    <source>
        <dbReference type="PROSITE-ProRule" id="PRU01379"/>
    </source>
</evidence>
<dbReference type="GO" id="GO:0004181">
    <property type="term" value="F:metallocarboxypeptidase activity"/>
    <property type="evidence" value="ECO:0007669"/>
    <property type="project" value="InterPro"/>
</dbReference>
<evidence type="ECO:0000313" key="9">
    <source>
        <dbReference type="EMBL" id="REL30057.1"/>
    </source>
</evidence>
<proteinExistence type="inferred from homology"/>
<accession>A0A3E0U098</accession>
<dbReference type="RefSeq" id="WP_116014181.1">
    <property type="nucleotide sequence ID" value="NZ_QUOT01000001.1"/>
</dbReference>
<comment type="caution">
    <text evidence="9">The sequence shown here is derived from an EMBL/GenBank/DDBJ whole genome shotgun (WGS) entry which is preliminary data.</text>
</comment>
<dbReference type="SUPFAM" id="SSF53187">
    <property type="entry name" value="Zn-dependent exopeptidases"/>
    <property type="match status" value="1"/>
</dbReference>
<evidence type="ECO:0000256" key="6">
    <source>
        <dbReference type="ARBA" id="ARBA00023049"/>
    </source>
</evidence>
<dbReference type="EMBL" id="QUOT01000001">
    <property type="protein sequence ID" value="REL30057.1"/>
    <property type="molecule type" value="Genomic_DNA"/>
</dbReference>
<organism evidence="9 10">
    <name type="scientific">Thalassotalea euphylliae</name>
    <dbReference type="NCBI Taxonomy" id="1655234"/>
    <lineage>
        <taxon>Bacteria</taxon>
        <taxon>Pseudomonadati</taxon>
        <taxon>Pseudomonadota</taxon>
        <taxon>Gammaproteobacteria</taxon>
        <taxon>Alteromonadales</taxon>
        <taxon>Colwelliaceae</taxon>
        <taxon>Thalassotalea</taxon>
    </lineage>
</organism>
<comment type="similarity">
    <text evidence="2 7">Belongs to the peptidase M14 family.</text>
</comment>
<gene>
    <name evidence="9" type="ORF">DXX94_04710</name>
</gene>
<dbReference type="PROSITE" id="PS52035">
    <property type="entry name" value="PEPTIDASE_M14"/>
    <property type="match status" value="1"/>
</dbReference>
<feature type="domain" description="Peptidase M14" evidence="8">
    <location>
        <begin position="1"/>
        <end position="234"/>
    </location>
</feature>
<dbReference type="GO" id="GO:0008270">
    <property type="term" value="F:zinc ion binding"/>
    <property type="evidence" value="ECO:0007669"/>
    <property type="project" value="InterPro"/>
</dbReference>
<dbReference type="InterPro" id="IPR000834">
    <property type="entry name" value="Peptidase_M14"/>
</dbReference>
<dbReference type="GO" id="GO:0006508">
    <property type="term" value="P:proteolysis"/>
    <property type="evidence" value="ECO:0007669"/>
    <property type="project" value="UniProtKB-KW"/>
</dbReference>
<dbReference type="Proteomes" id="UP000256899">
    <property type="component" value="Unassembled WGS sequence"/>
</dbReference>
<dbReference type="PANTHER" id="PTHR11705:SF143">
    <property type="entry name" value="SLL0236 PROTEIN"/>
    <property type="match status" value="1"/>
</dbReference>
<evidence type="ECO:0000256" key="1">
    <source>
        <dbReference type="ARBA" id="ARBA00001947"/>
    </source>
</evidence>
<dbReference type="SMART" id="SM00631">
    <property type="entry name" value="Zn_pept"/>
    <property type="match status" value="1"/>
</dbReference>
<keyword evidence="10" id="KW-1185">Reference proteome</keyword>
<dbReference type="Pfam" id="PF00246">
    <property type="entry name" value="Peptidase_M14"/>
    <property type="match status" value="1"/>
</dbReference>
<evidence type="ECO:0000256" key="2">
    <source>
        <dbReference type="ARBA" id="ARBA00005988"/>
    </source>
</evidence>
<keyword evidence="4" id="KW-0378">Hydrolase</keyword>
<evidence type="ECO:0000256" key="3">
    <source>
        <dbReference type="ARBA" id="ARBA00022670"/>
    </source>
</evidence>
<dbReference type="PANTHER" id="PTHR11705">
    <property type="entry name" value="PROTEASE FAMILY M14 CARBOXYPEPTIDASE A,B"/>
    <property type="match status" value="1"/>
</dbReference>
<name>A0A3E0U098_9GAMM</name>
<keyword evidence="6" id="KW-0482">Metalloprotease</keyword>
<dbReference type="Gene3D" id="3.40.630.10">
    <property type="entry name" value="Zn peptidases"/>
    <property type="match status" value="1"/>
</dbReference>
<evidence type="ECO:0000256" key="4">
    <source>
        <dbReference type="ARBA" id="ARBA00022801"/>
    </source>
</evidence>
<comment type="caution">
    <text evidence="7">Lacks conserved residue(s) required for the propagation of feature annotation.</text>
</comment>
<comment type="cofactor">
    <cofactor evidence="1">
        <name>Zn(2+)</name>
        <dbReference type="ChEBI" id="CHEBI:29105"/>
    </cofactor>
</comment>
<keyword evidence="3" id="KW-0645">Protease</keyword>
<evidence type="ECO:0000259" key="8">
    <source>
        <dbReference type="PROSITE" id="PS52035"/>
    </source>
</evidence>
<evidence type="ECO:0000256" key="5">
    <source>
        <dbReference type="ARBA" id="ARBA00022833"/>
    </source>
</evidence>
<protein>
    <submittedName>
        <fullName evidence="9">DUF2817 domain-containing protein</fullName>
    </submittedName>
</protein>